<evidence type="ECO:0000256" key="5">
    <source>
        <dbReference type="ARBA" id="ARBA00022953"/>
    </source>
</evidence>
<reference evidence="8" key="1">
    <citation type="submission" date="2020-11" db="EMBL/GenBank/DDBJ databases">
        <title>Viral genomes from river ports along the Yangtze River in China.</title>
        <authorList>
            <person name="Lu J."/>
            <person name="Shen Q."/>
            <person name="Yang S."/>
            <person name="Zhang W."/>
        </authorList>
    </citation>
    <scope>NUCLEOTIDE SEQUENCE</scope>
    <source>
        <strain evidence="8">2wh-RDRP-5</strain>
    </source>
</reference>
<sequence>MRALHHRHQKTAPAPTKEGLAMLKKKVHELFVVEGVPGVIPKPREAVLEHYNGRQLAEFTRALRSLGERPVCARDADVKMFLKDDKYVPEYARIKAPRCIQYRDKRYCLELARYLQIIEGRVYGAEDAFGHRLIAKGRNLAQRGADLWAKANEFADPLFLLLEASNFDAHVATGLLKIEHSTYIKNTKKSARHMLKWLLKQQLINRGRTKNGTTYLTPGTRMSGDMNTGLGNSILMAGMLECYLEKCGIKGAVYVDGDDSVVVVDRQQQHKLLPVSLYVAAQHAGWMDLGKIKAPTLPTKKHILCSPETLEKYGNNRAEIRRMLETLGPKATVHEFRAASAD</sequence>
<evidence type="ECO:0000313" key="8">
    <source>
        <dbReference type="EMBL" id="QRI44203.1"/>
    </source>
</evidence>
<name>A0A890ULN8_9VIRU</name>
<evidence type="ECO:0000256" key="2">
    <source>
        <dbReference type="ARBA" id="ARBA00022679"/>
    </source>
</evidence>
<keyword evidence="4 6" id="KW-0547">Nucleotide-binding</keyword>
<dbReference type="GO" id="GO:0039694">
    <property type="term" value="P:viral RNA genome replication"/>
    <property type="evidence" value="ECO:0007669"/>
    <property type="project" value="InterPro"/>
</dbReference>
<dbReference type="PROSITE" id="PS50507">
    <property type="entry name" value="RDRP_SSRNA_POS"/>
    <property type="match status" value="1"/>
</dbReference>
<accession>A0A890ULN8</accession>
<keyword evidence="2 6" id="KW-0808">Transferase</keyword>
<proteinExistence type="predicted"/>
<dbReference type="InterPro" id="IPR043128">
    <property type="entry name" value="Rev_trsase/Diguanyl_cyclase"/>
</dbReference>
<dbReference type="InterPro" id="IPR002166">
    <property type="entry name" value="RNA_pol_HCV"/>
</dbReference>
<evidence type="ECO:0000256" key="6">
    <source>
        <dbReference type="RuleBase" id="RU363062"/>
    </source>
</evidence>
<organism evidence="8">
    <name type="scientific">Picornavirales sp</name>
    <dbReference type="NCBI Taxonomy" id="1955153"/>
    <lineage>
        <taxon>Viruses</taxon>
        <taxon>Riboviria</taxon>
        <taxon>Orthornavirae</taxon>
        <taxon>Pisuviricota</taxon>
        <taxon>Pisoniviricetes</taxon>
        <taxon>Picornavirales</taxon>
    </lineage>
</organism>
<dbReference type="GO" id="GO:0003723">
    <property type="term" value="F:RNA binding"/>
    <property type="evidence" value="ECO:0007669"/>
    <property type="project" value="InterPro"/>
</dbReference>
<keyword evidence="5 6" id="KW-0693">Viral RNA replication</keyword>
<feature type="domain" description="RdRp catalytic" evidence="7">
    <location>
        <begin position="157"/>
        <end position="272"/>
    </location>
</feature>
<dbReference type="GO" id="GO:0000166">
    <property type="term" value="F:nucleotide binding"/>
    <property type="evidence" value="ECO:0007669"/>
    <property type="project" value="UniProtKB-KW"/>
</dbReference>
<dbReference type="SUPFAM" id="SSF56672">
    <property type="entry name" value="DNA/RNA polymerases"/>
    <property type="match status" value="1"/>
</dbReference>
<keyword evidence="1 6" id="KW-0696">RNA-directed RNA polymerase</keyword>
<comment type="catalytic activity">
    <reaction evidence="6">
        <text>RNA(n) + a ribonucleoside 5'-triphosphate = RNA(n+1) + diphosphate</text>
        <dbReference type="Rhea" id="RHEA:21248"/>
        <dbReference type="Rhea" id="RHEA-COMP:14527"/>
        <dbReference type="Rhea" id="RHEA-COMP:17342"/>
        <dbReference type="ChEBI" id="CHEBI:33019"/>
        <dbReference type="ChEBI" id="CHEBI:61557"/>
        <dbReference type="ChEBI" id="CHEBI:140395"/>
        <dbReference type="EC" id="2.7.7.48"/>
    </reaction>
</comment>
<dbReference type="Gene3D" id="3.30.70.270">
    <property type="match status" value="1"/>
</dbReference>
<evidence type="ECO:0000256" key="4">
    <source>
        <dbReference type="ARBA" id="ARBA00022741"/>
    </source>
</evidence>
<evidence type="ECO:0000259" key="7">
    <source>
        <dbReference type="PROSITE" id="PS50507"/>
    </source>
</evidence>
<evidence type="ECO:0000256" key="3">
    <source>
        <dbReference type="ARBA" id="ARBA00022695"/>
    </source>
</evidence>
<dbReference type="Pfam" id="PF00998">
    <property type="entry name" value="RdRP_3"/>
    <property type="match status" value="1"/>
</dbReference>
<dbReference type="GO" id="GO:0003968">
    <property type="term" value="F:RNA-directed RNA polymerase activity"/>
    <property type="evidence" value="ECO:0007669"/>
    <property type="project" value="UniProtKB-KW"/>
</dbReference>
<keyword evidence="3 6" id="KW-0548">Nucleotidyltransferase</keyword>
<dbReference type="EMBL" id="MW347045">
    <property type="protein sequence ID" value="QRI44203.1"/>
    <property type="molecule type" value="Genomic_RNA"/>
</dbReference>
<dbReference type="InterPro" id="IPR043502">
    <property type="entry name" value="DNA/RNA_pol_sf"/>
</dbReference>
<protein>
    <recommendedName>
        <fullName evidence="6">RNA-directed RNA polymerase</fullName>
        <ecNumber evidence="6">2.7.7.48</ecNumber>
    </recommendedName>
</protein>
<dbReference type="InterPro" id="IPR007094">
    <property type="entry name" value="RNA-dir_pol_PSvirus"/>
</dbReference>
<evidence type="ECO:0000256" key="1">
    <source>
        <dbReference type="ARBA" id="ARBA00022484"/>
    </source>
</evidence>
<dbReference type="EC" id="2.7.7.48" evidence="6"/>